<evidence type="ECO:0000256" key="6">
    <source>
        <dbReference type="SAM" id="Phobius"/>
    </source>
</evidence>
<keyword evidence="2" id="KW-1003">Cell membrane</keyword>
<evidence type="ECO:0000256" key="4">
    <source>
        <dbReference type="ARBA" id="ARBA00029447"/>
    </source>
</evidence>
<dbReference type="AlphaFoldDB" id="A0A6N4R9T2"/>
<accession>A0A6N4R9T2</accession>
<keyword evidence="6" id="KW-0472">Membrane</keyword>
<protein>
    <submittedName>
        <fullName evidence="9">Methyl-accepting chemotaxis protein</fullName>
    </submittedName>
</protein>
<dbReference type="PANTHER" id="PTHR32089:SF112">
    <property type="entry name" value="LYSOZYME-LIKE PROTEIN-RELATED"/>
    <property type="match status" value="1"/>
</dbReference>
<feature type="transmembrane region" description="Helical" evidence="6">
    <location>
        <begin position="376"/>
        <end position="398"/>
    </location>
</feature>
<proteinExistence type="inferred from homology"/>
<evidence type="ECO:0000256" key="3">
    <source>
        <dbReference type="ARBA" id="ARBA00023224"/>
    </source>
</evidence>
<gene>
    <name evidence="9" type="ORF">DI628_08115</name>
</gene>
<evidence type="ECO:0000259" key="8">
    <source>
        <dbReference type="PROSITE" id="PS50192"/>
    </source>
</evidence>
<feature type="domain" description="T-SNARE coiled-coil homology" evidence="8">
    <location>
        <begin position="574"/>
        <end position="636"/>
    </location>
</feature>
<evidence type="ECO:0000256" key="2">
    <source>
        <dbReference type="ARBA" id="ARBA00022519"/>
    </source>
</evidence>
<organism evidence="9 10">
    <name type="scientific">Blastochloris viridis</name>
    <name type="common">Rhodopseudomonas viridis</name>
    <dbReference type="NCBI Taxonomy" id="1079"/>
    <lineage>
        <taxon>Bacteria</taxon>
        <taxon>Pseudomonadati</taxon>
        <taxon>Pseudomonadota</taxon>
        <taxon>Alphaproteobacteria</taxon>
        <taxon>Hyphomicrobiales</taxon>
        <taxon>Blastochloridaceae</taxon>
        <taxon>Blastochloris</taxon>
    </lineage>
</organism>
<dbReference type="PROSITE" id="PS50192">
    <property type="entry name" value="T_SNARE"/>
    <property type="match status" value="1"/>
</dbReference>
<comment type="caution">
    <text evidence="9">The sequence shown here is derived from an EMBL/GenBank/DDBJ whole genome shotgun (WGS) entry which is preliminary data.</text>
</comment>
<name>A0A6N4R9T2_BLAVI</name>
<dbReference type="GO" id="GO:0007165">
    <property type="term" value="P:signal transduction"/>
    <property type="evidence" value="ECO:0007669"/>
    <property type="project" value="UniProtKB-KW"/>
</dbReference>
<dbReference type="SUPFAM" id="SSF58104">
    <property type="entry name" value="Methyl-accepting chemotaxis protein (MCP) signaling domain"/>
    <property type="match status" value="1"/>
</dbReference>
<feature type="domain" description="Methyl-accepting transducer" evidence="7">
    <location>
        <begin position="429"/>
        <end position="658"/>
    </location>
</feature>
<dbReference type="InterPro" id="IPR004089">
    <property type="entry name" value="MCPsignal_dom"/>
</dbReference>
<dbReference type="PANTHER" id="PTHR32089">
    <property type="entry name" value="METHYL-ACCEPTING CHEMOTAXIS PROTEIN MCPB"/>
    <property type="match status" value="1"/>
</dbReference>
<keyword evidence="6" id="KW-0812">Transmembrane</keyword>
<keyword evidence="2" id="KW-0997">Cell inner membrane</keyword>
<dbReference type="SMART" id="SM00283">
    <property type="entry name" value="MA"/>
    <property type="match status" value="1"/>
</dbReference>
<reference evidence="9 10" key="1">
    <citation type="journal article" date="2017" name="Nat. Commun.">
        <title>In situ click chemistry generation of cyclooxygenase-2 inhibitors.</title>
        <authorList>
            <person name="Bhardwaj A."/>
            <person name="Kaur J."/>
            <person name="Wuest M."/>
            <person name="Wuest F."/>
        </authorList>
    </citation>
    <scope>NUCLEOTIDE SEQUENCE [LARGE SCALE GENOMIC DNA]</scope>
    <source>
        <strain evidence="9">S2_018_000_R2_106</strain>
    </source>
</reference>
<dbReference type="EMBL" id="VAFM01000002">
    <property type="protein sequence ID" value="TKW60844.1"/>
    <property type="molecule type" value="Genomic_DNA"/>
</dbReference>
<evidence type="ECO:0000259" key="7">
    <source>
        <dbReference type="PROSITE" id="PS50111"/>
    </source>
</evidence>
<evidence type="ECO:0000256" key="1">
    <source>
        <dbReference type="ARBA" id="ARBA00004429"/>
    </source>
</evidence>
<dbReference type="InterPro" id="IPR000727">
    <property type="entry name" value="T_SNARE_dom"/>
</dbReference>
<feature type="transmembrane region" description="Helical" evidence="6">
    <location>
        <begin position="12"/>
        <end position="30"/>
    </location>
</feature>
<dbReference type="Proteomes" id="UP000320948">
    <property type="component" value="Unassembled WGS sequence"/>
</dbReference>
<dbReference type="PROSITE" id="PS50111">
    <property type="entry name" value="CHEMOTAXIS_TRANSDUC_2"/>
    <property type="match status" value="1"/>
</dbReference>
<evidence type="ECO:0000313" key="10">
    <source>
        <dbReference type="Proteomes" id="UP000320948"/>
    </source>
</evidence>
<dbReference type="Gene3D" id="1.10.287.950">
    <property type="entry name" value="Methyl-accepting chemotaxis protein"/>
    <property type="match status" value="1"/>
</dbReference>
<sequence length="679" mass="74351">MYISFKQKIIGSLLLVGVLPMLVMGGYSIYSGFQTIQKGTVSDLTVSRQDIALAAEDYFNTVYGLARTLSINPTTRTALIELRDGVETFDPASVPVNLGKLRARYEYQQQNTPDTKPADVDAWMPKDARIQAMQTLYIIDNPNPIGQKEKMDKAHDDSAYSQAHSRYLPYFREYLQEFGFYDIFLIDTKGNVVFTVFKEIDFMSSVYDGPLKDTNFSDVVRRALKATKPGEMFVADFQKYMPSYDAGAGFVAVPVFEGKTLIGVLAFQLPSLKIDALFKSLAGYGDHTDGYFVGRDGRLRNDMRTVEKNDLLRQLKGQAFEMVPEFFKEPGVKFFKNSRNVPVVAVYRPLQIEGLDWALVVRTEMDGLYQAFYEDALASVVILVAALIAITVFGLWLGGKLSEPVVRMGRNFNKGSERVGQSTGMVGDAVASMIAASEETSAQSTVVRRNSTEAAQYVGSVTVAVEELNTSIHDISQSIHETNQLVDDAVTKARHTDEVVRKLGEASGRISEVVGLINDLAAQTNLLALNAAIEAARAGDAGRGFAVVADEVKKLASHTTQATVDIGEQIREIQEVTKESVSALQTVVSAIHRIRDNATSVSAAVEEQSGVVKHIATSVQDASHRVKDVDENMIGIEQAANDTGVAADQVNQAVGEVQGAFSDMKSQMQQVMTQMGVKV</sequence>
<keyword evidence="3 5" id="KW-0807">Transducer</keyword>
<keyword evidence="6" id="KW-1133">Transmembrane helix</keyword>
<comment type="similarity">
    <text evidence="4">Belongs to the methyl-accepting chemotaxis (MCP) protein family.</text>
</comment>
<evidence type="ECO:0000256" key="5">
    <source>
        <dbReference type="PROSITE-ProRule" id="PRU00284"/>
    </source>
</evidence>
<dbReference type="Pfam" id="PF00015">
    <property type="entry name" value="MCPsignal"/>
    <property type="match status" value="1"/>
</dbReference>
<comment type="subcellular location">
    <subcellularLocation>
        <location evidence="1">Cell inner membrane</location>
        <topology evidence="1">Multi-pass membrane protein</topology>
    </subcellularLocation>
</comment>
<evidence type="ECO:0000313" key="9">
    <source>
        <dbReference type="EMBL" id="TKW60844.1"/>
    </source>
</evidence>
<dbReference type="GO" id="GO:0005886">
    <property type="term" value="C:plasma membrane"/>
    <property type="evidence" value="ECO:0007669"/>
    <property type="project" value="UniProtKB-SubCell"/>
</dbReference>